<dbReference type="EMBL" id="AEUN01000031">
    <property type="protein sequence ID" value="EHJ08929.1"/>
    <property type="molecule type" value="Genomic_DNA"/>
</dbReference>
<gene>
    <name evidence="2" type="ORF">SS7213T_01726</name>
</gene>
<evidence type="ECO:0000313" key="2">
    <source>
        <dbReference type="EMBL" id="EHJ08929.1"/>
    </source>
</evidence>
<reference evidence="2 3" key="1">
    <citation type="journal article" date="2012" name="BMC Genomics">
        <title>Comparative genomic analysis of the genus Staphylococcus including Staphylococcus aureus and its newly described sister species Staphylococcus simiae.</title>
        <authorList>
            <person name="Suzuki H."/>
            <person name="Lefebure T."/>
            <person name="Pavinski Bitar P."/>
            <person name="Stanhope M.J."/>
        </authorList>
    </citation>
    <scope>NUCLEOTIDE SEQUENCE [LARGE SCALE GENOMIC DNA]</scope>
    <source>
        <strain evidence="2 3">CCM 7213</strain>
    </source>
</reference>
<protein>
    <submittedName>
        <fullName evidence="2">Uncharacterized protein</fullName>
    </submittedName>
</protein>
<evidence type="ECO:0000313" key="3">
    <source>
        <dbReference type="Proteomes" id="UP000005413"/>
    </source>
</evidence>
<dbReference type="AlphaFoldDB" id="G5JFY1"/>
<evidence type="ECO:0000256" key="1">
    <source>
        <dbReference type="SAM" id="Phobius"/>
    </source>
</evidence>
<organism evidence="2 3">
    <name type="scientific">Staphylococcus simiae CCM 7213 = CCUG 51256</name>
    <dbReference type="NCBI Taxonomy" id="911238"/>
    <lineage>
        <taxon>Bacteria</taxon>
        <taxon>Bacillati</taxon>
        <taxon>Bacillota</taxon>
        <taxon>Bacilli</taxon>
        <taxon>Bacillales</taxon>
        <taxon>Staphylococcaceae</taxon>
        <taxon>Staphylococcus</taxon>
    </lineage>
</organism>
<name>G5JFY1_9STAP</name>
<dbReference type="Proteomes" id="UP000005413">
    <property type="component" value="Unassembled WGS sequence"/>
</dbReference>
<comment type="caution">
    <text evidence="2">The sequence shown here is derived from an EMBL/GenBank/DDBJ whole genome shotgun (WGS) entry which is preliminary data.</text>
</comment>
<feature type="transmembrane region" description="Helical" evidence="1">
    <location>
        <begin position="35"/>
        <end position="53"/>
    </location>
</feature>
<sequence length="54" mass="6284">MKLFAIILGLLVILSWLFVIREYKLGNKNNDKTKNIILIACILTLVMTILQLFY</sequence>
<accession>G5JFY1</accession>
<keyword evidence="3" id="KW-1185">Reference proteome</keyword>
<proteinExistence type="predicted"/>
<keyword evidence="1" id="KW-1133">Transmembrane helix</keyword>
<keyword evidence="1" id="KW-0472">Membrane</keyword>
<keyword evidence="1" id="KW-0812">Transmembrane</keyword>